<proteinExistence type="predicted"/>
<dbReference type="PANTHER" id="PTHR34490">
    <property type="entry name" value="PROTEIN CBG12054-RELATED"/>
    <property type="match status" value="1"/>
</dbReference>
<keyword evidence="4" id="KW-1185">Reference proteome</keyword>
<keyword evidence="1" id="KW-0732">Signal</keyword>
<feature type="signal peptide" evidence="1">
    <location>
        <begin position="1"/>
        <end position="22"/>
    </location>
</feature>
<feature type="domain" description="Galaxin-like repeats" evidence="2">
    <location>
        <begin position="37"/>
        <end position="161"/>
    </location>
</feature>
<feature type="domain" description="Galaxin-like repeats" evidence="2">
    <location>
        <begin position="398"/>
        <end position="483"/>
    </location>
</feature>
<dbReference type="InterPro" id="IPR056601">
    <property type="entry name" value="Galaxin_dom"/>
</dbReference>
<sequence length="604" mass="65718">MSISAVIFFMVAANTGAHLASGDNLRVGVQESNLGTCAGKPYSIWKEVCCDDGTVRMAGGPNMQCCGEEVFDPRLKSCCNGTVEPEAGLSCCGSTAYSPISSTCCQGKVTTDVSEMVSDCCETEAYNPISWVCCKNRLHPRRPHIKCCDTESFNSKTQLCCGPLSSRTVIAKLSEHHSCCGTTSFDQRTEYCTSAAQKQSRPTVFPVDVSGNLQGLPSIPTNLDHQGSCDRIGDAFKSYSLDSVFNPKTERCCVNQISHSGQSYCAGMICCEGNLTSTTGLFQWKCCGAVGYDPREHICCAGQISEKWPGETQCCGVKPYSVLDPEKLCCNGVLLEDDRGLEGWECAESRPYCPTRETRCGSVTYPEPGRYCCGHEAYNPGRELCCAGHRLPLGRGKVCCGAQAYYPNSKLKCCSGHLHRLVGPSRVDAVCCGTHLIADPSREDCCASFQMQLPYPKQAGFSCCREFYYNTSQYSCCAGHLRSLGATGVRQGEQRGHCEILNLDNLKNKELCKAEAYMGTVVSIAVKAISRRVVVKKVLRISMSQKVTPLNSITLDLDHCSCPPLAEGRLYLWIKQGPSFAFSDLSPPESLVHTLLSICLRSKN</sequence>
<feature type="domain" description="Galaxin-like repeats" evidence="2">
    <location>
        <begin position="251"/>
        <end position="388"/>
    </location>
</feature>
<feature type="chain" id="PRO_5042234061" description="Galaxin-like repeats domain-containing protein" evidence="1">
    <location>
        <begin position="23"/>
        <end position="604"/>
    </location>
</feature>
<name>A0AAD7RIX0_9TELE</name>
<evidence type="ECO:0000259" key="2">
    <source>
        <dbReference type="Pfam" id="PF24748"/>
    </source>
</evidence>
<dbReference type="Proteomes" id="UP001221898">
    <property type="component" value="Unassembled WGS sequence"/>
</dbReference>
<comment type="caution">
    <text evidence="3">The sequence shown here is derived from an EMBL/GenBank/DDBJ whole genome shotgun (WGS) entry which is preliminary data.</text>
</comment>
<dbReference type="PANTHER" id="PTHR34490:SF1">
    <property type="entry name" value="GALAXIN-LIKE"/>
    <property type="match status" value="1"/>
</dbReference>
<evidence type="ECO:0000256" key="1">
    <source>
        <dbReference type="SAM" id="SignalP"/>
    </source>
</evidence>
<protein>
    <recommendedName>
        <fullName evidence="2">Galaxin-like repeats domain-containing protein</fullName>
    </recommendedName>
</protein>
<gene>
    <name evidence="3" type="ORF">AAFF_G00195590</name>
</gene>
<dbReference type="Pfam" id="PF24748">
    <property type="entry name" value="Galaxin_repeat"/>
    <property type="match status" value="3"/>
</dbReference>
<reference evidence="3" key="1">
    <citation type="journal article" date="2023" name="Science">
        <title>Genome structures resolve the early diversification of teleost fishes.</title>
        <authorList>
            <person name="Parey E."/>
            <person name="Louis A."/>
            <person name="Montfort J."/>
            <person name="Bouchez O."/>
            <person name="Roques C."/>
            <person name="Iampietro C."/>
            <person name="Lluch J."/>
            <person name="Castinel A."/>
            <person name="Donnadieu C."/>
            <person name="Desvignes T."/>
            <person name="Floi Bucao C."/>
            <person name="Jouanno E."/>
            <person name="Wen M."/>
            <person name="Mejri S."/>
            <person name="Dirks R."/>
            <person name="Jansen H."/>
            <person name="Henkel C."/>
            <person name="Chen W.J."/>
            <person name="Zahm M."/>
            <person name="Cabau C."/>
            <person name="Klopp C."/>
            <person name="Thompson A.W."/>
            <person name="Robinson-Rechavi M."/>
            <person name="Braasch I."/>
            <person name="Lecointre G."/>
            <person name="Bobe J."/>
            <person name="Postlethwait J.H."/>
            <person name="Berthelot C."/>
            <person name="Roest Crollius H."/>
            <person name="Guiguen Y."/>
        </authorList>
    </citation>
    <scope>NUCLEOTIDE SEQUENCE</scope>
    <source>
        <strain evidence="3">NC1722</strain>
    </source>
</reference>
<evidence type="ECO:0000313" key="4">
    <source>
        <dbReference type="Proteomes" id="UP001221898"/>
    </source>
</evidence>
<evidence type="ECO:0000313" key="3">
    <source>
        <dbReference type="EMBL" id="KAJ8385029.1"/>
    </source>
</evidence>
<dbReference type="AlphaFoldDB" id="A0AAD7RIX0"/>
<dbReference type="InterPro" id="IPR055284">
    <property type="entry name" value="Galaxin-like"/>
</dbReference>
<dbReference type="EMBL" id="JAINUG010000260">
    <property type="protein sequence ID" value="KAJ8385029.1"/>
    <property type="molecule type" value="Genomic_DNA"/>
</dbReference>
<accession>A0AAD7RIX0</accession>
<organism evidence="3 4">
    <name type="scientific">Aldrovandia affinis</name>
    <dbReference type="NCBI Taxonomy" id="143900"/>
    <lineage>
        <taxon>Eukaryota</taxon>
        <taxon>Metazoa</taxon>
        <taxon>Chordata</taxon>
        <taxon>Craniata</taxon>
        <taxon>Vertebrata</taxon>
        <taxon>Euteleostomi</taxon>
        <taxon>Actinopterygii</taxon>
        <taxon>Neopterygii</taxon>
        <taxon>Teleostei</taxon>
        <taxon>Notacanthiformes</taxon>
        <taxon>Halosauridae</taxon>
        <taxon>Aldrovandia</taxon>
    </lineage>
</organism>